<sequence length="105" mass="12638">SLSNFLNSGRSYKVRQLKRLFLDTTFPLQKFPFLTPVSWDRNSISVRFQIYQKLRVCSSSIPYLNYIRFRADLFQFCNIHPTLKLFLFVRNTLLPWLSILLFLRI</sequence>
<dbReference type="EMBL" id="GEDG01036735">
    <property type="protein sequence ID" value="JAP08536.1"/>
    <property type="molecule type" value="Transcribed_RNA"/>
</dbReference>
<organism evidence="1">
    <name type="scientific">Solanum chacoense</name>
    <name type="common">Chaco potato</name>
    <dbReference type="NCBI Taxonomy" id="4108"/>
    <lineage>
        <taxon>Eukaryota</taxon>
        <taxon>Viridiplantae</taxon>
        <taxon>Streptophyta</taxon>
        <taxon>Embryophyta</taxon>
        <taxon>Tracheophyta</taxon>
        <taxon>Spermatophyta</taxon>
        <taxon>Magnoliopsida</taxon>
        <taxon>eudicotyledons</taxon>
        <taxon>Gunneridae</taxon>
        <taxon>Pentapetalae</taxon>
        <taxon>asterids</taxon>
        <taxon>lamiids</taxon>
        <taxon>Solanales</taxon>
        <taxon>Solanaceae</taxon>
        <taxon>Solanoideae</taxon>
        <taxon>Solaneae</taxon>
        <taxon>Solanum</taxon>
    </lineage>
</organism>
<dbReference type="AlphaFoldDB" id="A0A0V0GKL7"/>
<feature type="non-terminal residue" evidence="1">
    <location>
        <position position="1"/>
    </location>
</feature>
<reference evidence="1" key="1">
    <citation type="submission" date="2015-12" db="EMBL/GenBank/DDBJ databases">
        <title>Gene expression during late stages of embryo sac development: a critical building block for successful pollen-pistil interactions.</title>
        <authorList>
            <person name="Liu Y."/>
            <person name="Joly V."/>
            <person name="Sabar M."/>
            <person name="Matton D.P."/>
        </authorList>
    </citation>
    <scope>NUCLEOTIDE SEQUENCE</scope>
</reference>
<name>A0A0V0GKL7_SOLCH</name>
<proteinExistence type="predicted"/>
<evidence type="ECO:0000313" key="1">
    <source>
        <dbReference type="EMBL" id="JAP08536.1"/>
    </source>
</evidence>
<protein>
    <submittedName>
        <fullName evidence="1">Putative ovule protein</fullName>
    </submittedName>
</protein>
<accession>A0A0V0GKL7</accession>